<dbReference type="EnsemblPlants" id="TuG1812G0200002278.01.T01">
    <property type="protein sequence ID" value="TuG1812G0200002278.01.T01"/>
    <property type="gene ID" value="TuG1812G0200002278.01"/>
</dbReference>
<accession>A0A8R7TG18</accession>
<dbReference type="Pfam" id="PF13456">
    <property type="entry name" value="RVT_3"/>
    <property type="match status" value="1"/>
</dbReference>
<organism evidence="2 3">
    <name type="scientific">Triticum urartu</name>
    <name type="common">Red wild einkorn</name>
    <name type="synonym">Crithodium urartu</name>
    <dbReference type="NCBI Taxonomy" id="4572"/>
    <lineage>
        <taxon>Eukaryota</taxon>
        <taxon>Viridiplantae</taxon>
        <taxon>Streptophyta</taxon>
        <taxon>Embryophyta</taxon>
        <taxon>Tracheophyta</taxon>
        <taxon>Spermatophyta</taxon>
        <taxon>Magnoliopsida</taxon>
        <taxon>Liliopsida</taxon>
        <taxon>Poales</taxon>
        <taxon>Poaceae</taxon>
        <taxon>BOP clade</taxon>
        <taxon>Pooideae</taxon>
        <taxon>Triticodae</taxon>
        <taxon>Triticeae</taxon>
        <taxon>Triticinae</taxon>
        <taxon>Triticum</taxon>
    </lineage>
</organism>
<dbReference type="InterPro" id="IPR002156">
    <property type="entry name" value="RNaseH_domain"/>
</dbReference>
<dbReference type="InterPro" id="IPR012337">
    <property type="entry name" value="RNaseH-like_sf"/>
</dbReference>
<dbReference type="SUPFAM" id="SSF53098">
    <property type="entry name" value="Ribonuclease H-like"/>
    <property type="match status" value="1"/>
</dbReference>
<evidence type="ECO:0000259" key="1">
    <source>
        <dbReference type="Pfam" id="PF13456"/>
    </source>
</evidence>
<dbReference type="Gramene" id="TuG1812G0200002278.01.T01">
    <property type="protein sequence ID" value="TuG1812G0200002278.01.T01"/>
    <property type="gene ID" value="TuG1812G0200002278.01"/>
</dbReference>
<sequence length="506" mass="56392">MRGAMKPSRAWMGGVRRRAHLAWLGSQQGRLHREQADGGSIPPEPNLTQGPARNLALLRGFSSAPVTQNAIGTLELASPATSCGIPTVVSTEGKSPSSLPVLRSPSLGTTFVAPVWPTVVRSLPSRCKSTAPTLLKNAGSSATLGSQMKHHRFCTLAGDQSVTNSGERYIGEDSHFQRGNSTALRERVLADTSQTATKALSFKARYKNFIRPLLVNRCLIAPCGINDPWMIFLQRQTFSILGHNPCYLSSFDITSYEDTCKDGEFEIFLDLLVSRKGYIIEDWDSSFSTIEPLMYDHGLKQPYDGTNEPFYKGECDASYDNKTGIASLSYIIWKDDKIIYSEVFSDLKCSSSNEAEIHAALALLYKAEELKISKLHLWTDSRTTASVLTGELSIPWGHAHRDLFLTLRGMRKRFSRLVATWRPREMLFFTDELAEIAKSPGCDLRASHTTTLEKWSGHLRGLPVHRIEWTKQTAIAVGKFKNKILDEELYGMSGPDVYFVEVEECR</sequence>
<reference evidence="2" key="3">
    <citation type="submission" date="2022-06" db="UniProtKB">
        <authorList>
            <consortium name="EnsemblPlants"/>
        </authorList>
    </citation>
    <scope>IDENTIFICATION</scope>
</reference>
<dbReference type="GO" id="GO:0004523">
    <property type="term" value="F:RNA-DNA hybrid ribonuclease activity"/>
    <property type="evidence" value="ECO:0007669"/>
    <property type="project" value="InterPro"/>
</dbReference>
<dbReference type="Gene3D" id="3.30.420.10">
    <property type="entry name" value="Ribonuclease H-like superfamily/Ribonuclease H"/>
    <property type="match status" value="1"/>
</dbReference>
<evidence type="ECO:0000313" key="2">
    <source>
        <dbReference type="EnsemblPlants" id="TuG1812G0200002278.01.T01"/>
    </source>
</evidence>
<evidence type="ECO:0000313" key="3">
    <source>
        <dbReference type="Proteomes" id="UP000015106"/>
    </source>
</evidence>
<name>A0A8R7TG18_TRIUA</name>
<reference evidence="3" key="1">
    <citation type="journal article" date="2013" name="Nature">
        <title>Draft genome of the wheat A-genome progenitor Triticum urartu.</title>
        <authorList>
            <person name="Ling H.Q."/>
            <person name="Zhao S."/>
            <person name="Liu D."/>
            <person name="Wang J."/>
            <person name="Sun H."/>
            <person name="Zhang C."/>
            <person name="Fan H."/>
            <person name="Li D."/>
            <person name="Dong L."/>
            <person name="Tao Y."/>
            <person name="Gao C."/>
            <person name="Wu H."/>
            <person name="Li Y."/>
            <person name="Cui Y."/>
            <person name="Guo X."/>
            <person name="Zheng S."/>
            <person name="Wang B."/>
            <person name="Yu K."/>
            <person name="Liang Q."/>
            <person name="Yang W."/>
            <person name="Lou X."/>
            <person name="Chen J."/>
            <person name="Feng M."/>
            <person name="Jian J."/>
            <person name="Zhang X."/>
            <person name="Luo G."/>
            <person name="Jiang Y."/>
            <person name="Liu J."/>
            <person name="Wang Z."/>
            <person name="Sha Y."/>
            <person name="Zhang B."/>
            <person name="Wu H."/>
            <person name="Tang D."/>
            <person name="Shen Q."/>
            <person name="Xue P."/>
            <person name="Zou S."/>
            <person name="Wang X."/>
            <person name="Liu X."/>
            <person name="Wang F."/>
            <person name="Yang Y."/>
            <person name="An X."/>
            <person name="Dong Z."/>
            <person name="Zhang K."/>
            <person name="Zhang X."/>
            <person name="Luo M.C."/>
            <person name="Dvorak J."/>
            <person name="Tong Y."/>
            <person name="Wang J."/>
            <person name="Yang H."/>
            <person name="Li Z."/>
            <person name="Wang D."/>
            <person name="Zhang A."/>
            <person name="Wang J."/>
        </authorList>
    </citation>
    <scope>NUCLEOTIDE SEQUENCE</scope>
    <source>
        <strain evidence="3">cv. G1812</strain>
    </source>
</reference>
<dbReference type="AlphaFoldDB" id="A0A8R7TG18"/>
<proteinExistence type="predicted"/>
<dbReference type="Proteomes" id="UP000015106">
    <property type="component" value="Chromosome 2"/>
</dbReference>
<reference evidence="2" key="2">
    <citation type="submission" date="2018-03" db="EMBL/GenBank/DDBJ databases">
        <title>The Triticum urartu genome reveals the dynamic nature of wheat genome evolution.</title>
        <authorList>
            <person name="Ling H."/>
            <person name="Ma B."/>
            <person name="Shi X."/>
            <person name="Liu H."/>
            <person name="Dong L."/>
            <person name="Sun H."/>
            <person name="Cao Y."/>
            <person name="Gao Q."/>
            <person name="Zheng S."/>
            <person name="Li Y."/>
            <person name="Yu Y."/>
            <person name="Du H."/>
            <person name="Qi M."/>
            <person name="Li Y."/>
            <person name="Yu H."/>
            <person name="Cui Y."/>
            <person name="Wang N."/>
            <person name="Chen C."/>
            <person name="Wu H."/>
            <person name="Zhao Y."/>
            <person name="Zhang J."/>
            <person name="Li Y."/>
            <person name="Zhou W."/>
            <person name="Zhang B."/>
            <person name="Hu W."/>
            <person name="Eijk M."/>
            <person name="Tang J."/>
            <person name="Witsenboer H."/>
            <person name="Zhao S."/>
            <person name="Li Z."/>
            <person name="Zhang A."/>
            <person name="Wang D."/>
            <person name="Liang C."/>
        </authorList>
    </citation>
    <scope>NUCLEOTIDE SEQUENCE [LARGE SCALE GENOMIC DNA]</scope>
    <source>
        <strain evidence="2">cv. G1812</strain>
    </source>
</reference>
<protein>
    <recommendedName>
        <fullName evidence="1">RNase H type-1 domain-containing protein</fullName>
    </recommendedName>
</protein>
<dbReference type="InterPro" id="IPR036397">
    <property type="entry name" value="RNaseH_sf"/>
</dbReference>
<feature type="domain" description="RNase H type-1" evidence="1">
    <location>
        <begin position="315"/>
        <end position="435"/>
    </location>
</feature>
<keyword evidence="3" id="KW-1185">Reference proteome</keyword>
<dbReference type="GO" id="GO:0003676">
    <property type="term" value="F:nucleic acid binding"/>
    <property type="evidence" value="ECO:0007669"/>
    <property type="project" value="InterPro"/>
</dbReference>